<evidence type="ECO:0008006" key="7">
    <source>
        <dbReference type="Google" id="ProtNLM"/>
    </source>
</evidence>
<evidence type="ECO:0000313" key="2">
    <source>
        <dbReference type="EMBL" id="CAF1217510.1"/>
    </source>
</evidence>
<dbReference type="EMBL" id="CAJNOK010018969">
    <property type="protein sequence ID" value="CAF1291588.1"/>
    <property type="molecule type" value="Genomic_DNA"/>
</dbReference>
<dbReference type="EMBL" id="CAJOBC010009179">
    <property type="protein sequence ID" value="CAF3981195.1"/>
    <property type="molecule type" value="Genomic_DNA"/>
</dbReference>
<protein>
    <recommendedName>
        <fullName evidence="7">Pentapeptide repeat-containing protein</fullName>
    </recommendedName>
</protein>
<dbReference type="EMBL" id="CAJOBA010040540">
    <property type="protein sequence ID" value="CAF4096396.1"/>
    <property type="molecule type" value="Genomic_DNA"/>
</dbReference>
<evidence type="ECO:0000313" key="3">
    <source>
        <dbReference type="EMBL" id="CAF1291588.1"/>
    </source>
</evidence>
<evidence type="ECO:0000313" key="4">
    <source>
        <dbReference type="EMBL" id="CAF3981195.1"/>
    </source>
</evidence>
<dbReference type="Proteomes" id="UP000677228">
    <property type="component" value="Unassembled WGS sequence"/>
</dbReference>
<keyword evidence="1" id="KW-0472">Membrane</keyword>
<dbReference type="InterPro" id="IPR001646">
    <property type="entry name" value="5peptide_repeat"/>
</dbReference>
<keyword evidence="1" id="KW-0812">Transmembrane</keyword>
<evidence type="ECO:0000256" key="1">
    <source>
        <dbReference type="SAM" id="Phobius"/>
    </source>
</evidence>
<dbReference type="Proteomes" id="UP000682733">
    <property type="component" value="Unassembled WGS sequence"/>
</dbReference>
<dbReference type="EMBL" id="CAJNOQ010009176">
    <property type="protein sequence ID" value="CAF1217510.1"/>
    <property type="molecule type" value="Genomic_DNA"/>
</dbReference>
<dbReference type="InterPro" id="IPR051082">
    <property type="entry name" value="Pentapeptide-BTB/POZ_domain"/>
</dbReference>
<evidence type="ECO:0000313" key="6">
    <source>
        <dbReference type="Proteomes" id="UP000663829"/>
    </source>
</evidence>
<feature type="transmembrane region" description="Helical" evidence="1">
    <location>
        <begin position="49"/>
        <end position="71"/>
    </location>
</feature>
<dbReference type="PANTHER" id="PTHR14136">
    <property type="entry name" value="BTB_POZ DOMAIN-CONTAINING PROTEIN KCTD9"/>
    <property type="match status" value="1"/>
</dbReference>
<dbReference type="OrthoDB" id="10044889at2759"/>
<dbReference type="Proteomes" id="UP000663829">
    <property type="component" value="Unassembled WGS sequence"/>
</dbReference>
<dbReference type="Pfam" id="PF00805">
    <property type="entry name" value="Pentapeptide"/>
    <property type="match status" value="1"/>
</dbReference>
<dbReference type="Gene3D" id="2.160.20.80">
    <property type="entry name" value="E3 ubiquitin-protein ligase SopA"/>
    <property type="match status" value="1"/>
</dbReference>
<organism evidence="2 6">
    <name type="scientific">Didymodactylos carnosus</name>
    <dbReference type="NCBI Taxonomy" id="1234261"/>
    <lineage>
        <taxon>Eukaryota</taxon>
        <taxon>Metazoa</taxon>
        <taxon>Spiralia</taxon>
        <taxon>Gnathifera</taxon>
        <taxon>Rotifera</taxon>
        <taxon>Eurotatoria</taxon>
        <taxon>Bdelloidea</taxon>
        <taxon>Philodinida</taxon>
        <taxon>Philodinidae</taxon>
        <taxon>Didymodactylos</taxon>
    </lineage>
</organism>
<reference evidence="2" key="1">
    <citation type="submission" date="2021-02" db="EMBL/GenBank/DDBJ databases">
        <authorList>
            <person name="Nowell W R."/>
        </authorList>
    </citation>
    <scope>NUCLEOTIDE SEQUENCE</scope>
</reference>
<dbReference type="AlphaFoldDB" id="A0A814XLI1"/>
<gene>
    <name evidence="2" type="ORF">GPM918_LOCUS24523</name>
    <name evidence="3" type="ORF">OVA965_LOCUS28120</name>
    <name evidence="4" type="ORF">SRO942_LOCUS24525</name>
    <name evidence="5" type="ORF">TMI583_LOCUS28870</name>
</gene>
<dbReference type="SUPFAM" id="SSF141571">
    <property type="entry name" value="Pentapeptide repeat-like"/>
    <property type="match status" value="1"/>
</dbReference>
<accession>A0A814XLI1</accession>
<sequence length="253" mass="28347">MQQNLDNNQNRLNDLEIAARNRDQANEMQKDTVLMTKSRTRCGLRLENVLKVGAAFLVPFMIGIFTIVTTMQQNLDNKQNRLNDLEIAACNRDQANELQKDVVYAACIKDISELFMKDSHNLSENEQQNRYAFASAKTMTTLEQIDGKRKTYLIKFLYQAGLLDKRKTVVDLSGANLNGTDLGGSLDTPLSLNYITLRYVSLLNASFVNVNLKDADFSGSILNGANFTSANLAKTNFTGCDLIQADFRGAYIY</sequence>
<keyword evidence="6" id="KW-1185">Reference proteome</keyword>
<evidence type="ECO:0000313" key="5">
    <source>
        <dbReference type="EMBL" id="CAF4096396.1"/>
    </source>
</evidence>
<dbReference type="Proteomes" id="UP000681722">
    <property type="component" value="Unassembled WGS sequence"/>
</dbReference>
<keyword evidence="1" id="KW-1133">Transmembrane helix</keyword>
<proteinExistence type="predicted"/>
<dbReference type="PANTHER" id="PTHR14136:SF17">
    <property type="entry name" value="BTB_POZ DOMAIN-CONTAINING PROTEIN KCTD9"/>
    <property type="match status" value="1"/>
</dbReference>
<name>A0A814XLI1_9BILA</name>
<comment type="caution">
    <text evidence="2">The sequence shown here is derived from an EMBL/GenBank/DDBJ whole genome shotgun (WGS) entry which is preliminary data.</text>
</comment>